<dbReference type="InterPro" id="IPR000169">
    <property type="entry name" value="Pept_cys_AS"/>
</dbReference>
<organism evidence="10 11">
    <name type="scientific">Sesamum indicum</name>
    <name type="common">Oriental sesame</name>
    <name type="synonym">Sesamum orientale</name>
    <dbReference type="NCBI Taxonomy" id="4182"/>
    <lineage>
        <taxon>Eukaryota</taxon>
        <taxon>Viridiplantae</taxon>
        <taxon>Streptophyta</taxon>
        <taxon>Embryophyta</taxon>
        <taxon>Tracheophyta</taxon>
        <taxon>Spermatophyta</taxon>
        <taxon>Magnoliopsida</taxon>
        <taxon>eudicotyledons</taxon>
        <taxon>Gunneridae</taxon>
        <taxon>Pentapetalae</taxon>
        <taxon>asterids</taxon>
        <taxon>lamiids</taxon>
        <taxon>Lamiales</taxon>
        <taxon>Pedaliaceae</taxon>
        <taxon>Sesamum</taxon>
    </lineage>
</organism>
<dbReference type="Proteomes" id="UP000504604">
    <property type="component" value="Linkage group LG2"/>
</dbReference>
<keyword evidence="5" id="KW-0788">Thiol protease</keyword>
<dbReference type="InterPro" id="IPR038765">
    <property type="entry name" value="Papain-like_cys_pep_sf"/>
</dbReference>
<dbReference type="GO" id="GO:0006508">
    <property type="term" value="P:proteolysis"/>
    <property type="evidence" value="ECO:0007669"/>
    <property type="project" value="UniProtKB-KW"/>
</dbReference>
<keyword evidence="2" id="KW-0645">Protease</keyword>
<dbReference type="SUPFAM" id="SSF54001">
    <property type="entry name" value="Cysteine proteinases"/>
    <property type="match status" value="1"/>
</dbReference>
<evidence type="ECO:0000313" key="10">
    <source>
        <dbReference type="Proteomes" id="UP000504604"/>
    </source>
</evidence>
<dbReference type="KEGG" id="sind:105156660"/>
<dbReference type="InterPro" id="IPR039417">
    <property type="entry name" value="Peptidase_C1A_papain-like"/>
</dbReference>
<evidence type="ECO:0000256" key="5">
    <source>
        <dbReference type="ARBA" id="ARBA00022807"/>
    </source>
</evidence>
<dbReference type="GeneID" id="105156660"/>
<dbReference type="PRINTS" id="PR00705">
    <property type="entry name" value="PAPAIN"/>
</dbReference>
<dbReference type="InterPro" id="IPR000668">
    <property type="entry name" value="Peptidase_C1A_C"/>
</dbReference>
<reference evidence="11" key="1">
    <citation type="submission" date="2025-08" db="UniProtKB">
        <authorList>
            <consortium name="RefSeq"/>
        </authorList>
    </citation>
    <scope>IDENTIFICATION</scope>
</reference>
<protein>
    <submittedName>
        <fullName evidence="11">Vignain</fullName>
    </submittedName>
</protein>
<evidence type="ECO:0000256" key="6">
    <source>
        <dbReference type="ARBA" id="ARBA00023157"/>
    </source>
</evidence>
<keyword evidence="10" id="KW-1185">Reference proteome</keyword>
<sequence length="357" mass="39709">MMGMGRALLVSVFLAMVFGLAKSIEFTEKDLASDENLWNLYERWRSHHTISRDLTEKQKRFNVFKANVQHIHKVNQMDKPYKLKLNKFADMTNLEFRNFYSSKIKHHQMLRGSRASTGFMYEKANNLPASIDWRKQGAVTAIKDQGNCGSCWAFSTVVGVEGINKIKTGNLVSLSEQELVDCEKDNEGCNGGLMEKAYEFIKKQGGLTTESVYPYKARDGSCDAAKMNAPVVRIDGHENVPENNEEALMKAVANQPVSVAIDASGSNMQFYSEGVYTGDCGTELDHGVAVVGYGTTVDGTKYWTVKNSWGPEWGEQGYIRLQRGIDAVEGLCGIAMQASYPVKLSSDNPKPPPKDEL</sequence>
<proteinExistence type="inferred from homology"/>
<dbReference type="InterPro" id="IPR025661">
    <property type="entry name" value="Pept_asp_AS"/>
</dbReference>
<dbReference type="PROSITE" id="PS00640">
    <property type="entry name" value="THIOL_PROTEASE_ASN"/>
    <property type="match status" value="1"/>
</dbReference>
<dbReference type="RefSeq" id="XP_011071164.1">
    <property type="nucleotide sequence ID" value="XM_011072862.2"/>
</dbReference>
<dbReference type="FunFam" id="3.90.70.10:FF:000023">
    <property type="entry name" value="Senescence-specific cysteine protease SAG39"/>
    <property type="match status" value="1"/>
</dbReference>
<keyword evidence="3 7" id="KW-0732">Signal</keyword>
<dbReference type="PROSITE" id="PS00639">
    <property type="entry name" value="THIOL_PROTEASE_HIS"/>
    <property type="match status" value="1"/>
</dbReference>
<feature type="domain" description="Peptidase C1A papain C-terminal" evidence="8">
    <location>
        <begin position="127"/>
        <end position="342"/>
    </location>
</feature>
<dbReference type="OrthoDB" id="10253408at2759"/>
<dbReference type="InterPro" id="IPR025660">
    <property type="entry name" value="Pept_his_AS"/>
</dbReference>
<evidence type="ECO:0000259" key="8">
    <source>
        <dbReference type="SMART" id="SM00645"/>
    </source>
</evidence>
<evidence type="ECO:0000256" key="3">
    <source>
        <dbReference type="ARBA" id="ARBA00022729"/>
    </source>
</evidence>
<keyword evidence="6" id="KW-1015">Disulfide bond</keyword>
<dbReference type="AlphaFoldDB" id="A0A6I9SNK1"/>
<comment type="similarity">
    <text evidence="1">Belongs to the peptidase C1 family.</text>
</comment>
<dbReference type="PROSITE" id="PS00139">
    <property type="entry name" value="THIOL_PROTEASE_CYS"/>
    <property type="match status" value="1"/>
</dbReference>
<feature type="signal peptide" evidence="7">
    <location>
        <begin position="1"/>
        <end position="23"/>
    </location>
</feature>
<evidence type="ECO:0000313" key="11">
    <source>
        <dbReference type="RefSeq" id="XP_011071164.1"/>
    </source>
</evidence>
<dbReference type="SMART" id="SM00848">
    <property type="entry name" value="Inhibitor_I29"/>
    <property type="match status" value="1"/>
</dbReference>
<evidence type="ECO:0000256" key="1">
    <source>
        <dbReference type="ARBA" id="ARBA00008455"/>
    </source>
</evidence>
<dbReference type="SMART" id="SM00645">
    <property type="entry name" value="Pept_C1"/>
    <property type="match status" value="1"/>
</dbReference>
<dbReference type="Pfam" id="PF00112">
    <property type="entry name" value="Peptidase_C1"/>
    <property type="match status" value="1"/>
</dbReference>
<accession>A0A6I9SNK1</accession>
<feature type="domain" description="Cathepsin propeptide inhibitor" evidence="9">
    <location>
        <begin position="41"/>
        <end position="96"/>
    </location>
</feature>
<evidence type="ECO:0000256" key="7">
    <source>
        <dbReference type="SAM" id="SignalP"/>
    </source>
</evidence>
<dbReference type="Pfam" id="PF08246">
    <property type="entry name" value="Inhibitor_I29"/>
    <property type="match status" value="1"/>
</dbReference>
<dbReference type="GO" id="GO:0008234">
    <property type="term" value="F:cysteine-type peptidase activity"/>
    <property type="evidence" value="ECO:0007669"/>
    <property type="project" value="UniProtKB-KW"/>
</dbReference>
<dbReference type="PANTHER" id="PTHR12411">
    <property type="entry name" value="CYSTEINE PROTEASE FAMILY C1-RELATED"/>
    <property type="match status" value="1"/>
</dbReference>
<feature type="chain" id="PRO_5026841057" evidence="7">
    <location>
        <begin position="24"/>
        <end position="357"/>
    </location>
</feature>
<dbReference type="Gramene" id="SIN_1018042.t">
    <property type="protein sequence ID" value="SIN_1018042.t"/>
    <property type="gene ID" value="SIN_1018042"/>
</dbReference>
<dbReference type="InParanoid" id="A0A6I9SNK1"/>
<gene>
    <name evidence="11" type="primary">LOC105156660</name>
</gene>
<evidence type="ECO:0000256" key="2">
    <source>
        <dbReference type="ARBA" id="ARBA00022670"/>
    </source>
</evidence>
<dbReference type="InterPro" id="IPR013128">
    <property type="entry name" value="Peptidase_C1A"/>
</dbReference>
<name>A0A6I9SNK1_SESIN</name>
<evidence type="ECO:0000256" key="4">
    <source>
        <dbReference type="ARBA" id="ARBA00022801"/>
    </source>
</evidence>
<dbReference type="InterPro" id="IPR013201">
    <property type="entry name" value="Prot_inhib_I29"/>
</dbReference>
<dbReference type="CDD" id="cd02248">
    <property type="entry name" value="Peptidase_C1A"/>
    <property type="match status" value="1"/>
</dbReference>
<keyword evidence="4" id="KW-0378">Hydrolase</keyword>
<dbReference type="Gene3D" id="3.90.70.10">
    <property type="entry name" value="Cysteine proteinases"/>
    <property type="match status" value="1"/>
</dbReference>
<evidence type="ECO:0000259" key="9">
    <source>
        <dbReference type="SMART" id="SM00848"/>
    </source>
</evidence>